<dbReference type="OrthoDB" id="163438at2759"/>
<name>A0A4Q2DCK8_9AGAR</name>
<proteinExistence type="predicted"/>
<dbReference type="Proteomes" id="UP000290288">
    <property type="component" value="Unassembled WGS sequence"/>
</dbReference>
<dbReference type="InterPro" id="IPR056884">
    <property type="entry name" value="NPHP3-like_N"/>
</dbReference>
<dbReference type="AlphaFoldDB" id="A0A4Q2DCK8"/>
<reference evidence="4 5" key="1">
    <citation type="submission" date="2019-01" db="EMBL/GenBank/DDBJ databases">
        <title>Draft genome sequence of Psathyrella aberdarensis IHI B618.</title>
        <authorList>
            <person name="Buettner E."/>
            <person name="Kellner H."/>
        </authorList>
    </citation>
    <scope>NUCLEOTIDE SEQUENCE [LARGE SCALE GENOMIC DNA]</scope>
    <source>
        <strain evidence="4 5">IHI B618</strain>
    </source>
</reference>
<keyword evidence="1" id="KW-0677">Repeat</keyword>
<dbReference type="STRING" id="2316362.A0A4Q2DCK8"/>
<feature type="domain" description="Nephrocystin 3-like N-terminal" evidence="3">
    <location>
        <begin position="198"/>
        <end position="360"/>
    </location>
</feature>
<dbReference type="EMBL" id="SDEE01000339">
    <property type="protein sequence ID" value="RXW17447.1"/>
    <property type="molecule type" value="Genomic_DNA"/>
</dbReference>
<feature type="compositionally biased region" description="Low complexity" evidence="2">
    <location>
        <begin position="42"/>
        <end position="56"/>
    </location>
</feature>
<gene>
    <name evidence="4" type="ORF">EST38_g8406</name>
</gene>
<dbReference type="Pfam" id="PF24883">
    <property type="entry name" value="NPHP3_N"/>
    <property type="match status" value="1"/>
</dbReference>
<keyword evidence="5" id="KW-1185">Reference proteome</keyword>
<dbReference type="PANTHER" id="PTHR10039">
    <property type="entry name" value="AMELOGENIN"/>
    <property type="match status" value="1"/>
</dbReference>
<evidence type="ECO:0000313" key="5">
    <source>
        <dbReference type="Proteomes" id="UP000290288"/>
    </source>
</evidence>
<accession>A0A4Q2DCK8</accession>
<sequence length="746" mass="83500">MSLEFKKPSVLSRVFARLGNRRSKPADACTQVEGSATVAAGPSSSSHPPTHSVPDSLLLAGSSIPQCPESQPPIRRFRSKNKIDDSLQGTALSIPGDQDLRPPPFPTLHSYDHLAGSRAYGGTTSFLAGASGFEMRDFHYVNASQVNVHTGGGAGDRPIDGWELLLKKTAPNALHNSDARYDAPKCDEDTRVEVTGEIMDWMMDRHGPQRLLCLTGAAGSGKSALQQTTAEQCLKNGVLGCTFFFSASDPTRNTVKPVIPTIAYQLGRTNNTLRRCIKAAVEDDPLIFDKSLQTQMSTLIVEPLQRSKNVGMDLITLPYTILIDGLDECIGEDRQAELLTAVSEHLLINGLPFRVFIASRPEWAIRTALKPGGHLCKAAYHIQLSDQYDASADMRRYLQRRFEDIGLRIGDSKWFRENDIETLVRAASGQFIYVAAVYKYISERRASPAERLKIVLTWTPREGQATRPFEALDRLYTNILLAAKNAYEAVDSHHGRDFLLLFRAYHMGVTGFNFYTIVQHPAADLLTVLLCLEDRAEETLISDLHSLVALEMVHCVSLRLCMYHKSLSDFLQEPSRAKDLFVPEDRVYAHLAKCSMQHIVECPLDFDSVPEKWEELHLPELYKNSLKEAVNFVLSFLSGAHAFDVDDDDVIGFTENGGWQKINSLLPLLGRTNVHLWYYFDKWIGALLYFTDRLKPRQPDAAAVIKVFVEKWKIDGKHEAERRRQEDLAYLDTCHQNSDSDSSEGL</sequence>
<dbReference type="InterPro" id="IPR027417">
    <property type="entry name" value="P-loop_NTPase"/>
</dbReference>
<dbReference type="SUPFAM" id="SSF52540">
    <property type="entry name" value="P-loop containing nucleoside triphosphate hydrolases"/>
    <property type="match status" value="1"/>
</dbReference>
<evidence type="ECO:0000256" key="1">
    <source>
        <dbReference type="ARBA" id="ARBA00022737"/>
    </source>
</evidence>
<evidence type="ECO:0000259" key="3">
    <source>
        <dbReference type="Pfam" id="PF24883"/>
    </source>
</evidence>
<organism evidence="4 5">
    <name type="scientific">Candolleomyces aberdarensis</name>
    <dbReference type="NCBI Taxonomy" id="2316362"/>
    <lineage>
        <taxon>Eukaryota</taxon>
        <taxon>Fungi</taxon>
        <taxon>Dikarya</taxon>
        <taxon>Basidiomycota</taxon>
        <taxon>Agaricomycotina</taxon>
        <taxon>Agaricomycetes</taxon>
        <taxon>Agaricomycetidae</taxon>
        <taxon>Agaricales</taxon>
        <taxon>Agaricineae</taxon>
        <taxon>Psathyrellaceae</taxon>
        <taxon>Candolleomyces</taxon>
    </lineage>
</organism>
<evidence type="ECO:0000256" key="2">
    <source>
        <dbReference type="SAM" id="MobiDB-lite"/>
    </source>
</evidence>
<dbReference type="PANTHER" id="PTHR10039:SF17">
    <property type="entry name" value="FUNGAL STAND N-TERMINAL GOODBYE DOMAIN-CONTAINING PROTEIN-RELATED"/>
    <property type="match status" value="1"/>
</dbReference>
<dbReference type="Gene3D" id="3.40.50.300">
    <property type="entry name" value="P-loop containing nucleotide triphosphate hydrolases"/>
    <property type="match status" value="1"/>
</dbReference>
<feature type="region of interest" description="Disordered" evidence="2">
    <location>
        <begin position="21"/>
        <end position="74"/>
    </location>
</feature>
<comment type="caution">
    <text evidence="4">The sequence shown here is derived from an EMBL/GenBank/DDBJ whole genome shotgun (WGS) entry which is preliminary data.</text>
</comment>
<protein>
    <recommendedName>
        <fullName evidence="3">Nephrocystin 3-like N-terminal domain-containing protein</fullName>
    </recommendedName>
</protein>
<evidence type="ECO:0000313" key="4">
    <source>
        <dbReference type="EMBL" id="RXW17447.1"/>
    </source>
</evidence>